<dbReference type="GO" id="GO:0043565">
    <property type="term" value="F:sequence-specific DNA binding"/>
    <property type="evidence" value="ECO:0007669"/>
    <property type="project" value="TreeGrafter"/>
</dbReference>
<proteinExistence type="predicted"/>
<dbReference type="GO" id="GO:0004803">
    <property type="term" value="F:transposase activity"/>
    <property type="evidence" value="ECO:0007669"/>
    <property type="project" value="InterPro"/>
</dbReference>
<feature type="domain" description="Transposase IS200-like" evidence="1">
    <location>
        <begin position="47"/>
        <end position="171"/>
    </location>
</feature>
<dbReference type="InterPro" id="IPR052715">
    <property type="entry name" value="RAYT_transposase"/>
</dbReference>
<dbReference type="PANTHER" id="PTHR36966">
    <property type="entry name" value="REP-ASSOCIATED TYROSINE TRANSPOSASE"/>
    <property type="match status" value="1"/>
</dbReference>
<keyword evidence="2" id="KW-0614">Plasmid</keyword>
<geneLocation type="plasmid" evidence="2">
    <name>pChV1</name>
</geneLocation>
<dbReference type="SUPFAM" id="SSF143422">
    <property type="entry name" value="Transposase IS200-like"/>
    <property type="match status" value="1"/>
</dbReference>
<dbReference type="PANTHER" id="PTHR36966:SF1">
    <property type="entry name" value="REP-ASSOCIATED TYROSINE TRANSPOSASE"/>
    <property type="match status" value="1"/>
</dbReference>
<evidence type="ECO:0000313" key="2">
    <source>
        <dbReference type="EMBL" id="AVV48128.1"/>
    </source>
</evidence>
<dbReference type="SMART" id="SM01321">
    <property type="entry name" value="Y1_Tnp"/>
    <property type="match status" value="1"/>
</dbReference>
<protein>
    <recommendedName>
        <fullName evidence="1">Transposase IS200-like domain-containing protein</fullName>
    </recommendedName>
</protein>
<sequence length="204" mass="24260">MAGYRTLRFAIARYLFHCRFAHRLNGGQEWFFHSCGGLMPNYRRAWMPGGTWFFTVALLQRRDNDLLTRRIDDLREAVRATRRAHPFIIHGWVVLPEHLHCVLELPPDDSDFALRWRLIKMGFSKRLPAGERLSASRRRRGERGIWQRRYWEHLIRDEADFAAHLDYVHFNPVKHGLAARVADWPYSTFHRHVQAGRYPEDWGG</sequence>
<reference evidence="2" key="1">
    <citation type="journal article" date="2018" name="Sci. Rep.">
        <title>Identification and DNA annotation of a plasmid isolated from Chromobacterium violaceum.</title>
        <authorList>
            <person name="Lima D.C."/>
            <person name="Nyberg L.K."/>
            <person name="Westerlund F."/>
            <person name="Batistuzzo de Medeiros S.R."/>
        </authorList>
    </citation>
    <scope>NUCLEOTIDE SEQUENCE</scope>
    <source>
        <strain evidence="2">ATCC 12472</strain>
        <plasmid evidence="2">pChV1</plasmid>
    </source>
</reference>
<dbReference type="InterPro" id="IPR036515">
    <property type="entry name" value="Transposase_17_sf"/>
</dbReference>
<dbReference type="EMBL" id="MG651603">
    <property type="protein sequence ID" value="AVV48128.1"/>
    <property type="molecule type" value="Genomic_DNA"/>
</dbReference>
<accession>A0A2R4K2M5</accession>
<dbReference type="GO" id="GO:0006313">
    <property type="term" value="P:DNA transposition"/>
    <property type="evidence" value="ECO:0007669"/>
    <property type="project" value="InterPro"/>
</dbReference>
<dbReference type="Gene3D" id="3.30.70.1290">
    <property type="entry name" value="Transposase IS200-like"/>
    <property type="match status" value="1"/>
</dbReference>
<evidence type="ECO:0000259" key="1">
    <source>
        <dbReference type="SMART" id="SM01321"/>
    </source>
</evidence>
<dbReference type="AlphaFoldDB" id="A0A2R4K2M5"/>
<name>A0A2R4K2M5_CHRVL</name>
<organism evidence="2">
    <name type="scientific">Chromobacterium violaceum</name>
    <dbReference type="NCBI Taxonomy" id="536"/>
    <lineage>
        <taxon>Bacteria</taxon>
        <taxon>Pseudomonadati</taxon>
        <taxon>Pseudomonadota</taxon>
        <taxon>Betaproteobacteria</taxon>
        <taxon>Neisseriales</taxon>
        <taxon>Chromobacteriaceae</taxon>
        <taxon>Chromobacterium</taxon>
    </lineage>
</organism>
<dbReference type="NCBIfam" id="NF047646">
    <property type="entry name" value="REP_Tyr_transpos"/>
    <property type="match status" value="1"/>
</dbReference>
<dbReference type="InterPro" id="IPR002686">
    <property type="entry name" value="Transposase_17"/>
</dbReference>